<dbReference type="Proteomes" id="UP001147746">
    <property type="component" value="Unassembled WGS sequence"/>
</dbReference>
<reference evidence="5" key="2">
    <citation type="journal article" date="2023" name="IMA Fungus">
        <title>Comparative genomic study of the Penicillium genus elucidates a diverse pangenome and 15 lateral gene transfer events.</title>
        <authorList>
            <person name="Petersen C."/>
            <person name="Sorensen T."/>
            <person name="Nielsen M.R."/>
            <person name="Sondergaard T.E."/>
            <person name="Sorensen J.L."/>
            <person name="Fitzpatrick D.A."/>
            <person name="Frisvad J.C."/>
            <person name="Nielsen K.L."/>
        </authorList>
    </citation>
    <scope>NUCLEOTIDE SEQUENCE</scope>
    <source>
        <strain evidence="5">IBT 21472</strain>
    </source>
</reference>
<keyword evidence="2 4" id="KW-0863">Zinc-finger</keyword>
<evidence type="ECO:0000256" key="3">
    <source>
        <dbReference type="ARBA" id="ARBA00022833"/>
    </source>
</evidence>
<dbReference type="PROSITE" id="PS01360">
    <property type="entry name" value="ZF_MYND_1"/>
    <property type="match status" value="1"/>
</dbReference>
<accession>A0A9W9H8Q9</accession>
<dbReference type="AlphaFoldDB" id="A0A9W9H8Q9"/>
<keyword evidence="3" id="KW-0862">Zinc</keyword>
<evidence type="ECO:0000256" key="4">
    <source>
        <dbReference type="PROSITE-ProRule" id="PRU00134"/>
    </source>
</evidence>
<dbReference type="PROSITE" id="PS50865">
    <property type="entry name" value="ZF_MYND_2"/>
    <property type="match status" value="1"/>
</dbReference>
<gene>
    <name evidence="5" type="ORF">N7476_006462</name>
</gene>
<protein>
    <submittedName>
        <fullName evidence="5">Zinc finger MYND-type</fullName>
    </submittedName>
</protein>
<name>A0A9W9H8Q9_9EURO</name>
<organism evidence="5 6">
    <name type="scientific">Penicillium atrosanguineum</name>
    <dbReference type="NCBI Taxonomy" id="1132637"/>
    <lineage>
        <taxon>Eukaryota</taxon>
        <taxon>Fungi</taxon>
        <taxon>Dikarya</taxon>
        <taxon>Ascomycota</taxon>
        <taxon>Pezizomycotina</taxon>
        <taxon>Eurotiomycetes</taxon>
        <taxon>Eurotiomycetidae</taxon>
        <taxon>Eurotiales</taxon>
        <taxon>Aspergillaceae</taxon>
        <taxon>Penicillium</taxon>
    </lineage>
</organism>
<keyword evidence="1" id="KW-0479">Metal-binding</keyword>
<dbReference type="EMBL" id="JAPZBO010000005">
    <property type="protein sequence ID" value="KAJ5316155.1"/>
    <property type="molecule type" value="Genomic_DNA"/>
</dbReference>
<evidence type="ECO:0000256" key="2">
    <source>
        <dbReference type="ARBA" id="ARBA00022771"/>
    </source>
</evidence>
<dbReference type="Gene3D" id="6.10.140.2220">
    <property type="match status" value="1"/>
</dbReference>
<dbReference type="Pfam" id="PF01753">
    <property type="entry name" value="zf-MYND"/>
    <property type="match status" value="1"/>
</dbReference>
<evidence type="ECO:0000313" key="6">
    <source>
        <dbReference type="Proteomes" id="UP001147746"/>
    </source>
</evidence>
<dbReference type="OrthoDB" id="432970at2759"/>
<dbReference type="SUPFAM" id="SSF144232">
    <property type="entry name" value="HIT/MYND zinc finger-like"/>
    <property type="match status" value="1"/>
</dbReference>
<evidence type="ECO:0000313" key="5">
    <source>
        <dbReference type="EMBL" id="KAJ5316155.1"/>
    </source>
</evidence>
<proteinExistence type="predicted"/>
<evidence type="ECO:0000256" key="1">
    <source>
        <dbReference type="ARBA" id="ARBA00022723"/>
    </source>
</evidence>
<reference evidence="5" key="1">
    <citation type="submission" date="2022-12" db="EMBL/GenBank/DDBJ databases">
        <authorList>
            <person name="Petersen C."/>
        </authorList>
    </citation>
    <scope>NUCLEOTIDE SEQUENCE</scope>
    <source>
        <strain evidence="5">IBT 21472</strain>
    </source>
</reference>
<dbReference type="GO" id="GO:0008270">
    <property type="term" value="F:zinc ion binding"/>
    <property type="evidence" value="ECO:0007669"/>
    <property type="project" value="UniProtKB-KW"/>
</dbReference>
<keyword evidence="6" id="KW-1185">Reference proteome</keyword>
<comment type="caution">
    <text evidence="5">The sequence shown here is derived from an EMBL/GenBank/DDBJ whole genome shotgun (WGS) entry which is preliminary data.</text>
</comment>
<dbReference type="InterPro" id="IPR002893">
    <property type="entry name" value="Znf_MYND"/>
</dbReference>
<sequence>MSATASRVKKFNTLRRPERDAWGAPNHYHFSVKSLPIVPGNAVFLANPFSGHHHVEGRARITPLSPDDQATIIVPLLLESFVTRFDEGDAIINVMPHDVMPWAPWSWSTTDDALARAVSARLEAVGVRSELCQVPVSTTEQVHDSDIFWAKWSESLLTQMSSLPADMGAQDVGKWCGGCGFTPSLDTELLRCGRCKQARYCTKACQKEDWKIHKTRCTPCP</sequence>